<dbReference type="Gene3D" id="1.20.120.50">
    <property type="entry name" value="Hemerythrin-like"/>
    <property type="match status" value="1"/>
</dbReference>
<dbReference type="InterPro" id="IPR012312">
    <property type="entry name" value="Hemerythrin-like"/>
</dbReference>
<dbReference type="PROSITE" id="PS00550">
    <property type="entry name" value="HEMERYTHRINS"/>
    <property type="match status" value="1"/>
</dbReference>
<evidence type="ECO:0000256" key="2">
    <source>
        <dbReference type="ARBA" id="ARBA00022621"/>
    </source>
</evidence>
<dbReference type="GO" id="GO:0046872">
    <property type="term" value="F:metal ion binding"/>
    <property type="evidence" value="ECO:0007669"/>
    <property type="project" value="UniProtKB-KW"/>
</dbReference>
<sequence>MVDLVWRKIYELGVEEIDNEHKQLLTLMQEIQAAILRDDLDQCSLLLNELMEVAKEHFRNEEAYLAKVKYPDLAEHAIYHNEMLLKAFQVKQICEGFEEAHDVNACFDELVKFLIDDVLMGDLKFKSYLEYEGYINRYH</sequence>
<evidence type="ECO:0000256" key="3">
    <source>
        <dbReference type="ARBA" id="ARBA00022723"/>
    </source>
</evidence>
<evidence type="ECO:0000256" key="1">
    <source>
        <dbReference type="ARBA" id="ARBA00010587"/>
    </source>
</evidence>
<reference evidence="6 7" key="1">
    <citation type="submission" date="2020-05" db="EMBL/GenBank/DDBJ databases">
        <title>Horizontal transmission and recombination maintain forever young bacterial symbiont genomes.</title>
        <authorList>
            <person name="Russell S.L."/>
            <person name="Pepper-Tunick E."/>
            <person name="Svedberg J."/>
            <person name="Byrne A."/>
            <person name="Ruelas Castillo J."/>
            <person name="Vollmers C."/>
            <person name="Beinart R.A."/>
            <person name="Corbett-Detig R."/>
        </authorList>
    </citation>
    <scope>NUCLEOTIDE SEQUENCE [LARGE SCALE GENOMIC DNA]</scope>
    <source>
        <strain evidence="6">Santa_Monica_outfall</strain>
    </source>
</reference>
<evidence type="ECO:0000259" key="5">
    <source>
        <dbReference type="Pfam" id="PF01814"/>
    </source>
</evidence>
<feature type="domain" description="Hemerythrin-like" evidence="5">
    <location>
        <begin position="13"/>
        <end position="118"/>
    </location>
</feature>
<dbReference type="GO" id="GO:0005344">
    <property type="term" value="F:oxygen carrier activity"/>
    <property type="evidence" value="ECO:0007669"/>
    <property type="project" value="UniProtKB-KW"/>
</dbReference>
<accession>A0A6N0HRX7</accession>
<organism evidence="6 7">
    <name type="scientific">Candidatus Reidiella endopervernicosa</name>
    <dbReference type="NCBI Taxonomy" id="2738883"/>
    <lineage>
        <taxon>Bacteria</taxon>
        <taxon>Pseudomonadati</taxon>
        <taxon>Pseudomonadota</taxon>
        <taxon>Gammaproteobacteria</taxon>
        <taxon>Candidatus Reidiella</taxon>
    </lineage>
</organism>
<dbReference type="PANTHER" id="PTHR37164:SF1">
    <property type="entry name" value="BACTERIOHEMERYTHRIN"/>
    <property type="match status" value="1"/>
</dbReference>
<keyword evidence="3" id="KW-0479">Metal-binding</keyword>
<dbReference type="CDD" id="cd12107">
    <property type="entry name" value="Hemerythrin"/>
    <property type="match status" value="1"/>
</dbReference>
<name>A0A6N0HRX7_9GAMM</name>
<keyword evidence="4" id="KW-0408">Iron</keyword>
<keyword evidence="2" id="KW-0813">Transport</keyword>
<dbReference type="Pfam" id="PF01814">
    <property type="entry name" value="Hemerythrin"/>
    <property type="match status" value="1"/>
</dbReference>
<dbReference type="Proteomes" id="UP000509658">
    <property type="component" value="Chromosome"/>
</dbReference>
<dbReference type="InterPro" id="IPR050669">
    <property type="entry name" value="Hemerythrin"/>
</dbReference>
<dbReference type="KEGG" id="rev:HUE57_01900"/>
<dbReference type="SUPFAM" id="SSF47188">
    <property type="entry name" value="Hemerythrin-like"/>
    <property type="match status" value="1"/>
</dbReference>
<gene>
    <name evidence="6" type="ORF">HUE57_01900</name>
</gene>
<dbReference type="RefSeq" id="WP_174672608.1">
    <property type="nucleotide sequence ID" value="NZ_CP054491.1"/>
</dbReference>
<keyword evidence="7" id="KW-1185">Reference proteome</keyword>
<dbReference type="EMBL" id="CP054491">
    <property type="protein sequence ID" value="QKQ25179.1"/>
    <property type="molecule type" value="Genomic_DNA"/>
</dbReference>
<dbReference type="InterPro" id="IPR012827">
    <property type="entry name" value="Hemerythrin_metal-bd"/>
</dbReference>
<dbReference type="InterPro" id="IPR016131">
    <property type="entry name" value="Haemerythrin_Fe_BS"/>
</dbReference>
<evidence type="ECO:0000313" key="6">
    <source>
        <dbReference type="EMBL" id="QKQ25179.1"/>
    </source>
</evidence>
<dbReference type="NCBIfam" id="TIGR02481">
    <property type="entry name" value="hemeryth_dom"/>
    <property type="match status" value="1"/>
</dbReference>
<proteinExistence type="inferred from homology"/>
<comment type="similarity">
    <text evidence="1">Belongs to the hemerythrin family.</text>
</comment>
<evidence type="ECO:0000256" key="4">
    <source>
        <dbReference type="ARBA" id="ARBA00023004"/>
    </source>
</evidence>
<evidence type="ECO:0000313" key="7">
    <source>
        <dbReference type="Proteomes" id="UP000509658"/>
    </source>
</evidence>
<keyword evidence="2" id="KW-0561">Oxygen transport</keyword>
<dbReference type="AlphaFoldDB" id="A0A6N0HRX7"/>
<dbReference type="InterPro" id="IPR035938">
    <property type="entry name" value="Hemerythrin-like_sf"/>
</dbReference>
<dbReference type="PANTHER" id="PTHR37164">
    <property type="entry name" value="BACTERIOHEMERYTHRIN"/>
    <property type="match status" value="1"/>
</dbReference>
<protein>
    <submittedName>
        <fullName evidence="6">Hemerythrin domain-containing protein</fullName>
    </submittedName>
</protein>